<gene>
    <name evidence="1" type="ORF">Aau02nite_71740</name>
</gene>
<protein>
    <recommendedName>
        <fullName evidence="3">DUF429 domain-containing protein</fullName>
    </recommendedName>
</protein>
<comment type="caution">
    <text evidence="1">The sequence shown here is derived from an EMBL/GenBank/DDBJ whole genome shotgun (WGS) entry which is preliminary data.</text>
</comment>
<dbReference type="EMBL" id="BOQL01000063">
    <property type="protein sequence ID" value="GIM76599.1"/>
    <property type="molecule type" value="Genomic_DNA"/>
</dbReference>
<accession>A0A919VRZ3</accession>
<sequence>MLTAGVDLAADPAGTAVASIEWSATGATVRLVAVPADDQAIVELAGQVRKIGIDCPLGWPDAFVAFVGAHRGGGVPIPDGVDARQWRRRLAWRHTDEVARRMTGLVPLSVSADRIGHTAMRCAALQTRLAQAGCGVDRSGAGAVVEVYPAASLKVWGLPWRGYKTARNQAALGVVVDHLEQAAPWLDLGGHEELCRHSDHALDAVVAALTARAAVRDQVCRPDERELPAARTEGWIAIPTGALAALLG</sequence>
<dbReference type="Pfam" id="PF04250">
    <property type="entry name" value="DUF429"/>
    <property type="match status" value="1"/>
</dbReference>
<dbReference type="AlphaFoldDB" id="A0A919VRZ3"/>
<evidence type="ECO:0000313" key="1">
    <source>
        <dbReference type="EMBL" id="GIM76599.1"/>
    </source>
</evidence>
<evidence type="ECO:0008006" key="3">
    <source>
        <dbReference type="Google" id="ProtNLM"/>
    </source>
</evidence>
<name>A0A919VRZ3_9ACTN</name>
<dbReference type="Proteomes" id="UP000681340">
    <property type="component" value="Unassembled WGS sequence"/>
</dbReference>
<organism evidence="1 2">
    <name type="scientific">Actinoplanes auranticolor</name>
    <dbReference type="NCBI Taxonomy" id="47988"/>
    <lineage>
        <taxon>Bacteria</taxon>
        <taxon>Bacillati</taxon>
        <taxon>Actinomycetota</taxon>
        <taxon>Actinomycetes</taxon>
        <taxon>Micromonosporales</taxon>
        <taxon>Micromonosporaceae</taxon>
        <taxon>Actinoplanes</taxon>
    </lineage>
</organism>
<dbReference type="RefSeq" id="WP_212993026.1">
    <property type="nucleotide sequence ID" value="NZ_BAABEA010000034.1"/>
</dbReference>
<keyword evidence="2" id="KW-1185">Reference proteome</keyword>
<proteinExistence type="predicted"/>
<dbReference type="InterPro" id="IPR007362">
    <property type="entry name" value="DUF429"/>
</dbReference>
<evidence type="ECO:0000313" key="2">
    <source>
        <dbReference type="Proteomes" id="UP000681340"/>
    </source>
</evidence>
<reference evidence="1" key="1">
    <citation type="submission" date="2021-03" db="EMBL/GenBank/DDBJ databases">
        <title>Whole genome shotgun sequence of Actinoplanes auranticolor NBRC 12245.</title>
        <authorList>
            <person name="Komaki H."/>
            <person name="Tamura T."/>
        </authorList>
    </citation>
    <scope>NUCLEOTIDE SEQUENCE</scope>
    <source>
        <strain evidence="1">NBRC 12245</strain>
    </source>
</reference>